<dbReference type="PANTHER" id="PTHR46193">
    <property type="entry name" value="6-PHOSPHOGLUCONATE PHOSPHATASE"/>
    <property type="match status" value="1"/>
</dbReference>
<evidence type="ECO:0000313" key="5">
    <source>
        <dbReference type="EMBL" id="EFX41114.1"/>
    </source>
</evidence>
<dbReference type="InterPro" id="IPR036412">
    <property type="entry name" value="HAD-like_sf"/>
</dbReference>
<evidence type="ECO:0000313" key="6">
    <source>
        <dbReference type="Proteomes" id="UP000010304"/>
    </source>
</evidence>
<keyword evidence="5" id="KW-0378">Hydrolase</keyword>
<dbReference type="Gene3D" id="3.40.50.1000">
    <property type="entry name" value="HAD superfamily/HAD-like"/>
    <property type="match status" value="1"/>
</dbReference>
<dbReference type="PRINTS" id="PR00413">
    <property type="entry name" value="HADHALOGNASE"/>
</dbReference>
<dbReference type="InterPro" id="IPR023214">
    <property type="entry name" value="HAD_sf"/>
</dbReference>
<dbReference type="InterPro" id="IPR051600">
    <property type="entry name" value="Beta-PGM-like"/>
</dbReference>
<reference evidence="5 6" key="1">
    <citation type="submission" date="2010-12" db="EMBL/GenBank/DDBJ databases">
        <authorList>
            <person name="Muzny D."/>
            <person name="Qin X."/>
            <person name="Deng J."/>
            <person name="Jiang H."/>
            <person name="Liu Y."/>
            <person name="Qu J."/>
            <person name="Song X.-Z."/>
            <person name="Zhang L."/>
            <person name="Thornton R."/>
            <person name="Coyle M."/>
            <person name="Francisco L."/>
            <person name="Jackson L."/>
            <person name="Javaid M."/>
            <person name="Korchina V."/>
            <person name="Kovar C."/>
            <person name="Mata R."/>
            <person name="Mathew T."/>
            <person name="Ngo R."/>
            <person name="Nguyen L."/>
            <person name="Nguyen N."/>
            <person name="Okwuonu G."/>
            <person name="Ongeri F."/>
            <person name="Pham C."/>
            <person name="Simmons D."/>
            <person name="Wilczek-Boney K."/>
            <person name="Hale W."/>
            <person name="Jakkamsetti A."/>
            <person name="Pham P."/>
            <person name="Ruth R."/>
            <person name="San Lucas F."/>
            <person name="Warren J."/>
            <person name="Zhang J."/>
            <person name="Zhao Z."/>
            <person name="Zhou C."/>
            <person name="Zhu D."/>
            <person name="Lee S."/>
            <person name="Bess C."/>
            <person name="Blankenburg K."/>
            <person name="Forbes L."/>
            <person name="Fu Q."/>
            <person name="Gubbala S."/>
            <person name="Hirani K."/>
            <person name="Jayaseelan J.C."/>
            <person name="Lara F."/>
            <person name="Munidasa M."/>
            <person name="Palculict T."/>
            <person name="Patil S."/>
            <person name="Pu L.-L."/>
            <person name="Saada N."/>
            <person name="Tang L."/>
            <person name="Weissenberger G."/>
            <person name="Zhu Y."/>
            <person name="Hemphill L."/>
            <person name="Shang Y."/>
            <person name="Youmans B."/>
            <person name="Ayvaz T."/>
            <person name="Ross M."/>
            <person name="Santibanez J."/>
            <person name="Aqrawi P."/>
            <person name="Gross S."/>
            <person name="Joshi V."/>
            <person name="Fowler G."/>
            <person name="Nazareth L."/>
            <person name="Reid J."/>
            <person name="Worley K."/>
            <person name="Petrosino J."/>
            <person name="Highlander S."/>
            <person name="Gibbs R."/>
        </authorList>
    </citation>
    <scope>NUCLEOTIDE SEQUENCE [LARGE SCALE GENOMIC DNA]</scope>
    <source>
        <strain evidence="5 6">ATCC 700780</strain>
    </source>
</reference>
<accession>E8K9K2</accession>
<comment type="similarity">
    <text evidence="2">Belongs to the HAD-like hydrolase superfamily. CbbY/CbbZ/Gph/YieH family.</text>
</comment>
<name>E8K9K2_9STRE</name>
<dbReference type="InterPro" id="IPR023198">
    <property type="entry name" value="PGP-like_dom2"/>
</dbReference>
<dbReference type="NCBIfam" id="TIGR01509">
    <property type="entry name" value="HAD-SF-IA-v3"/>
    <property type="match status" value="1"/>
</dbReference>
<dbReference type="InterPro" id="IPR006439">
    <property type="entry name" value="HAD-SF_hydro_IA"/>
</dbReference>
<dbReference type="PANTHER" id="PTHR46193:SF21">
    <property type="entry name" value="SLL1138 PROTEIN"/>
    <property type="match status" value="1"/>
</dbReference>
<dbReference type="Proteomes" id="UP000010304">
    <property type="component" value="Unassembled WGS sequence"/>
</dbReference>
<keyword evidence="3" id="KW-0479">Metal-binding</keyword>
<dbReference type="SUPFAM" id="SSF56784">
    <property type="entry name" value="HAD-like"/>
    <property type="match status" value="1"/>
</dbReference>
<organism evidence="5 6">
    <name type="scientific">Streptococcus peroris ATCC 700780</name>
    <dbReference type="NCBI Taxonomy" id="888746"/>
    <lineage>
        <taxon>Bacteria</taxon>
        <taxon>Bacillati</taxon>
        <taxon>Bacillota</taxon>
        <taxon>Bacilli</taxon>
        <taxon>Lactobacillales</taxon>
        <taxon>Streptococcaceae</taxon>
        <taxon>Streptococcus</taxon>
    </lineage>
</organism>
<protein>
    <submittedName>
        <fullName evidence="5">HAD hydrolase, family IA, variant 3</fullName>
    </submittedName>
</protein>
<dbReference type="HOGENOM" id="CLU_045011_13_3_9"/>
<dbReference type="Pfam" id="PF13419">
    <property type="entry name" value="HAD_2"/>
    <property type="match status" value="1"/>
</dbReference>
<dbReference type="GO" id="GO:0046872">
    <property type="term" value="F:metal ion binding"/>
    <property type="evidence" value="ECO:0007669"/>
    <property type="project" value="UniProtKB-KW"/>
</dbReference>
<dbReference type="eggNOG" id="COG0637">
    <property type="taxonomic scope" value="Bacteria"/>
</dbReference>
<dbReference type="GO" id="GO:0016787">
    <property type="term" value="F:hydrolase activity"/>
    <property type="evidence" value="ECO:0007669"/>
    <property type="project" value="UniProtKB-KW"/>
</dbReference>
<dbReference type="EMBL" id="AEVF01000003">
    <property type="protein sequence ID" value="EFX41114.1"/>
    <property type="molecule type" value="Genomic_DNA"/>
</dbReference>
<keyword evidence="4" id="KW-0460">Magnesium</keyword>
<dbReference type="SFLD" id="SFLDS00003">
    <property type="entry name" value="Haloacid_Dehalogenase"/>
    <property type="match status" value="1"/>
</dbReference>
<dbReference type="STRING" id="888746.HMPREF9180_0157"/>
<evidence type="ECO:0000256" key="3">
    <source>
        <dbReference type="ARBA" id="ARBA00022723"/>
    </source>
</evidence>
<dbReference type="Gene3D" id="1.10.150.240">
    <property type="entry name" value="Putative phosphatase, domain 2"/>
    <property type="match status" value="1"/>
</dbReference>
<evidence type="ECO:0000256" key="4">
    <source>
        <dbReference type="ARBA" id="ARBA00022842"/>
    </source>
</evidence>
<comment type="caution">
    <text evidence="5">The sequence shown here is derived from an EMBL/GenBank/DDBJ whole genome shotgun (WGS) entry which is preliminary data.</text>
</comment>
<dbReference type="InterPro" id="IPR041492">
    <property type="entry name" value="HAD_2"/>
</dbReference>
<evidence type="ECO:0000256" key="1">
    <source>
        <dbReference type="ARBA" id="ARBA00001946"/>
    </source>
</evidence>
<sequence length="239" mass="27747">MLSQTDFDFKGGFMNLKGIIFDMDGVIVDTEYQDFLIQKDFIKHLNPKSSYEDSELLVLVGKSYFNLYRLLQQFIGKQYDIKTIEKEYASFSDERYEKIDYSLLFRKEILKIIDYALKNGIKLAVASSSKYEHINEVLERCDIKKYFDVIVSGENFVESKPNPSIYLTTLHKLELQAEQCIAIEDSYSGIESSTSAGIATIGYYDSRLPFFNDKAQWKVENMKEVLQIIESQSLSVERR</sequence>
<comment type="cofactor">
    <cofactor evidence="1">
        <name>Mg(2+)</name>
        <dbReference type="ChEBI" id="CHEBI:18420"/>
    </cofactor>
</comment>
<keyword evidence="6" id="KW-1185">Reference proteome</keyword>
<proteinExistence type="inferred from homology"/>
<evidence type="ECO:0000256" key="2">
    <source>
        <dbReference type="ARBA" id="ARBA00006171"/>
    </source>
</evidence>
<gene>
    <name evidence="5" type="ORF">HMPREF9180_0157</name>
</gene>
<dbReference type="AlphaFoldDB" id="E8K9K2"/>
<dbReference type="SFLD" id="SFLDG01129">
    <property type="entry name" value="C1.5:_HAD__Beta-PGM__Phosphata"/>
    <property type="match status" value="1"/>
</dbReference>